<evidence type="ECO:0000256" key="1">
    <source>
        <dbReference type="SAM" id="Phobius"/>
    </source>
</evidence>
<evidence type="ECO:0000259" key="2">
    <source>
        <dbReference type="Pfam" id="PF22322"/>
    </source>
</evidence>
<feature type="transmembrane region" description="Helical" evidence="1">
    <location>
        <begin position="104"/>
        <end position="122"/>
    </location>
</feature>
<feature type="domain" description="DUF6973" evidence="2">
    <location>
        <begin position="39"/>
        <end position="97"/>
    </location>
</feature>
<sequence length="130" mass="14916">MSTSWRKKIIEANACMSLGWRGCALASAISGMLLATFRSGAKNNPIRHFMWQASLTFDFGARAAKRLGDAHEWGQTGRDTQIDQHSNSLARSFAVRNWGAMLSWHTWGVFWTTLYFFARVYFYNGVLWRK</sequence>
<reference evidence="3" key="1">
    <citation type="submission" date="2022-10" db="EMBL/GenBank/DDBJ databases">
        <title>The complete genomes of actinobacterial strains from the NBC collection.</title>
        <authorList>
            <person name="Joergensen T.S."/>
            <person name="Alvarez Arevalo M."/>
            <person name="Sterndorff E.B."/>
            <person name="Faurdal D."/>
            <person name="Vuksanovic O."/>
            <person name="Mourched A.-S."/>
            <person name="Charusanti P."/>
            <person name="Shaw S."/>
            <person name="Blin K."/>
            <person name="Weber T."/>
        </authorList>
    </citation>
    <scope>NUCLEOTIDE SEQUENCE</scope>
    <source>
        <strain evidence="3">NBC_00303</strain>
    </source>
</reference>
<evidence type="ECO:0000313" key="4">
    <source>
        <dbReference type="Proteomes" id="UP001432312"/>
    </source>
</evidence>
<dbReference type="InterPro" id="IPR054246">
    <property type="entry name" value="DUF6973"/>
</dbReference>
<gene>
    <name evidence="3" type="ORF">OHA91_00770</name>
</gene>
<keyword evidence="1" id="KW-1133">Transmembrane helix</keyword>
<protein>
    <recommendedName>
        <fullName evidence="2">DUF6973 domain-containing protein</fullName>
    </recommendedName>
</protein>
<keyword evidence="1" id="KW-0472">Membrane</keyword>
<organism evidence="3 4">
    <name type="scientific">Streptomyces erythrochromogenes</name>
    <dbReference type="NCBI Taxonomy" id="285574"/>
    <lineage>
        <taxon>Bacteria</taxon>
        <taxon>Bacillati</taxon>
        <taxon>Actinomycetota</taxon>
        <taxon>Actinomycetes</taxon>
        <taxon>Kitasatosporales</taxon>
        <taxon>Streptomycetaceae</taxon>
        <taxon>Streptomyces</taxon>
    </lineage>
</organism>
<proteinExistence type="predicted"/>
<dbReference type="EMBL" id="CP108036">
    <property type="protein sequence ID" value="WUN77158.1"/>
    <property type="molecule type" value="Genomic_DNA"/>
</dbReference>
<keyword evidence="1" id="KW-0812">Transmembrane</keyword>
<dbReference type="GeneID" id="95494524"/>
<dbReference type="Proteomes" id="UP001432312">
    <property type="component" value="Chromosome"/>
</dbReference>
<keyword evidence="4" id="KW-1185">Reference proteome</keyword>
<dbReference type="RefSeq" id="WP_328738286.1">
    <property type="nucleotide sequence ID" value="NZ_CP108036.1"/>
</dbReference>
<evidence type="ECO:0000313" key="3">
    <source>
        <dbReference type="EMBL" id="WUN77158.1"/>
    </source>
</evidence>
<name>A0ABZ1Q372_9ACTN</name>
<dbReference type="Pfam" id="PF22322">
    <property type="entry name" value="DUF6973"/>
    <property type="match status" value="1"/>
</dbReference>
<accession>A0ABZ1Q372</accession>